<dbReference type="Gene3D" id="3.40.50.720">
    <property type="entry name" value="NAD(P)-binding Rossmann-like Domain"/>
    <property type="match status" value="1"/>
</dbReference>
<evidence type="ECO:0000256" key="3">
    <source>
        <dbReference type="SAM" id="Phobius"/>
    </source>
</evidence>
<dbReference type="Proteomes" id="UP000194280">
    <property type="component" value="Unassembled WGS sequence"/>
</dbReference>
<keyword evidence="3" id="KW-0472">Membrane</keyword>
<dbReference type="SUPFAM" id="SSF51735">
    <property type="entry name" value="NAD(P)-binding Rossmann-fold domains"/>
    <property type="match status" value="1"/>
</dbReference>
<dbReference type="SMART" id="SM00829">
    <property type="entry name" value="PKS_ER"/>
    <property type="match status" value="1"/>
</dbReference>
<keyword evidence="6" id="KW-1185">Reference proteome</keyword>
<dbReference type="InterPro" id="IPR011032">
    <property type="entry name" value="GroES-like_sf"/>
</dbReference>
<dbReference type="InParanoid" id="A0A1Z5SQX2"/>
<feature type="transmembrane region" description="Helical" evidence="3">
    <location>
        <begin position="225"/>
        <end position="244"/>
    </location>
</feature>
<accession>A0A1Z5SQX2</accession>
<dbReference type="InterPro" id="IPR051603">
    <property type="entry name" value="Zinc-ADH_QOR/CCCR"/>
</dbReference>
<feature type="compositionally biased region" description="Low complexity" evidence="2">
    <location>
        <begin position="61"/>
        <end position="75"/>
    </location>
</feature>
<comment type="caution">
    <text evidence="5">The sequence shown here is derived from an EMBL/GenBank/DDBJ whole genome shotgun (WGS) entry which is preliminary data.</text>
</comment>
<reference evidence="5 6" key="1">
    <citation type="submission" date="2017-01" db="EMBL/GenBank/DDBJ databases">
        <title>The recent genome duplication of the halophilic yeast Hortaea werneckii: insights from long-read sequencing.</title>
        <authorList>
            <person name="Sinha S."/>
            <person name="Flibotte S."/>
            <person name="Neira M."/>
            <person name="Lenassi M."/>
            <person name="Gostincar C."/>
            <person name="Stajich J.E."/>
            <person name="Nislow C.E."/>
        </authorList>
    </citation>
    <scope>NUCLEOTIDE SEQUENCE [LARGE SCALE GENOMIC DNA]</scope>
    <source>
        <strain evidence="5 6">EXF-2000</strain>
    </source>
</reference>
<dbReference type="Pfam" id="PF08240">
    <property type="entry name" value="ADH_N"/>
    <property type="match status" value="1"/>
</dbReference>
<dbReference type="PANTHER" id="PTHR44154:SF1">
    <property type="entry name" value="QUINONE OXIDOREDUCTASE"/>
    <property type="match status" value="1"/>
</dbReference>
<evidence type="ECO:0000259" key="4">
    <source>
        <dbReference type="SMART" id="SM00829"/>
    </source>
</evidence>
<sequence>MIDRHSTAMTARQAYLELSGNSLAASANMDSPELPTNSREFSPTLPDYPSQHSGFRSNINSDYSEQTSSSRRSYSPPAWRKAGSGWFNHHHDQSSLSPSRARGYRSKEPSPQYHDAIEEDDGDVTLHNAAARIPLPLSPTKGRSPSNSPEPNFGAGAGEVDRGGGGGHVNASDDTDSPALETPTQSNYFRFSTRLDVVQKTQPIEETVATLRKAYAHVRQSKWRAFAYAIVALVAWSLAVNLFTTPTFGPVPDLIKVAGLAKSFEPAIYYSERGHAQISELDETGVAVWDLGESVRNTNMTSAPIIVHQLDELSDSIKTLASELTRFFAGVDGDIDNILLTMEWAQRELTNLAASPTSRISSVWSNTHALLTRAGLMSSSQLAQNLLGLTRHQHNRATLERVFTEYLSVLEEAISSELQYSTQLFQLFEAIDKQFLNLQRSVIREQDMQERLESDFLGSLWVKVIGVNASKLRKYEKNRDLLASVRDRTVLNKRVLVDHNQRLRQLQSNLETLRRKLVSPLVRGMNSSTLSVEEQVKGLEGTYVQLKTSRETQRRKMLELVFGAGDRRHVVGAGGVRGIDHLPDPITIRLSIYHANQLLPFPPSQPKTMRAAVIYTAGGPEQLKLENRPVPTANPGWVLIRIKAIGLNRSELFTRQGHSPVTFPRILGIEATGLVETAPGGEFAAGDVVVTALGGMGREFDGSYAEFCCVRAERCQKIVCGLPWEVLGACGEMLQTAYGGVFDALQMKAGESLLVRGGTTSVGLAAAAIAKSHGIFVVSTTRKMEREKLLLENGADVVVVDDGKIAERVREKTGGGVNKVLELIGTTTLLDSLQCAKKHGIALVEEIEAGKLKVTVGKTFKLEDIVEAHRTMDENRAGGKIVVMP</sequence>
<dbReference type="AlphaFoldDB" id="A0A1Z5SQX2"/>
<protein>
    <recommendedName>
        <fullName evidence="4">Enoyl reductase (ER) domain-containing protein</fullName>
    </recommendedName>
</protein>
<keyword evidence="1" id="KW-0521">NADP</keyword>
<feature type="compositionally biased region" description="Polar residues" evidence="2">
    <location>
        <begin position="50"/>
        <end position="60"/>
    </location>
</feature>
<feature type="domain" description="Enoyl reductase (ER)" evidence="4">
    <location>
        <begin position="618"/>
        <end position="883"/>
    </location>
</feature>
<dbReference type="OrthoDB" id="203908at2759"/>
<dbReference type="Pfam" id="PF13602">
    <property type="entry name" value="ADH_zinc_N_2"/>
    <property type="match status" value="1"/>
</dbReference>
<proteinExistence type="predicted"/>
<dbReference type="VEuPathDB" id="FungiDB:BTJ68_14907"/>
<dbReference type="SUPFAM" id="SSF50129">
    <property type="entry name" value="GroES-like"/>
    <property type="match status" value="1"/>
</dbReference>
<organism evidence="5 6">
    <name type="scientific">Hortaea werneckii EXF-2000</name>
    <dbReference type="NCBI Taxonomy" id="1157616"/>
    <lineage>
        <taxon>Eukaryota</taxon>
        <taxon>Fungi</taxon>
        <taxon>Dikarya</taxon>
        <taxon>Ascomycota</taxon>
        <taxon>Pezizomycotina</taxon>
        <taxon>Dothideomycetes</taxon>
        <taxon>Dothideomycetidae</taxon>
        <taxon>Mycosphaerellales</taxon>
        <taxon>Teratosphaeriaceae</taxon>
        <taxon>Hortaea</taxon>
    </lineage>
</organism>
<dbReference type="InterPro" id="IPR020843">
    <property type="entry name" value="ER"/>
</dbReference>
<feature type="region of interest" description="Disordered" evidence="2">
    <location>
        <begin position="133"/>
        <end position="185"/>
    </location>
</feature>
<dbReference type="GO" id="GO:0016491">
    <property type="term" value="F:oxidoreductase activity"/>
    <property type="evidence" value="ECO:0007669"/>
    <property type="project" value="InterPro"/>
</dbReference>
<evidence type="ECO:0000256" key="1">
    <source>
        <dbReference type="ARBA" id="ARBA00022857"/>
    </source>
</evidence>
<dbReference type="InterPro" id="IPR013154">
    <property type="entry name" value="ADH-like_N"/>
</dbReference>
<name>A0A1Z5SQX2_HORWE</name>
<dbReference type="Gene3D" id="3.90.180.10">
    <property type="entry name" value="Medium-chain alcohol dehydrogenases, catalytic domain"/>
    <property type="match status" value="2"/>
</dbReference>
<dbReference type="InterPro" id="IPR013149">
    <property type="entry name" value="ADH-like_C"/>
</dbReference>
<dbReference type="STRING" id="1157616.A0A1Z5SQX2"/>
<dbReference type="EMBL" id="MUNK01000317">
    <property type="protein sequence ID" value="OTA23141.1"/>
    <property type="molecule type" value="Genomic_DNA"/>
</dbReference>
<dbReference type="InterPro" id="IPR036291">
    <property type="entry name" value="NAD(P)-bd_dom_sf"/>
</dbReference>
<keyword evidence="3" id="KW-0812">Transmembrane</keyword>
<feature type="compositionally biased region" description="Polar residues" evidence="2">
    <location>
        <begin position="141"/>
        <end position="150"/>
    </location>
</feature>
<dbReference type="Pfam" id="PF00107">
    <property type="entry name" value="ADH_zinc_N"/>
    <property type="match status" value="1"/>
</dbReference>
<gene>
    <name evidence="5" type="ORF">BTJ68_14907</name>
</gene>
<feature type="region of interest" description="Disordered" evidence="2">
    <location>
        <begin position="26"/>
        <end position="116"/>
    </location>
</feature>
<feature type="compositionally biased region" description="Polar residues" evidence="2">
    <location>
        <begin position="26"/>
        <end position="41"/>
    </location>
</feature>
<evidence type="ECO:0000256" key="2">
    <source>
        <dbReference type="SAM" id="MobiDB-lite"/>
    </source>
</evidence>
<dbReference type="PANTHER" id="PTHR44154">
    <property type="entry name" value="QUINONE OXIDOREDUCTASE"/>
    <property type="match status" value="1"/>
</dbReference>
<evidence type="ECO:0000313" key="5">
    <source>
        <dbReference type="EMBL" id="OTA23141.1"/>
    </source>
</evidence>
<keyword evidence="3" id="KW-1133">Transmembrane helix</keyword>
<evidence type="ECO:0000313" key="6">
    <source>
        <dbReference type="Proteomes" id="UP000194280"/>
    </source>
</evidence>